<proteinExistence type="predicted"/>
<keyword evidence="2" id="KW-1185">Reference proteome</keyword>
<dbReference type="EMBL" id="CAWUHB010000004">
    <property type="protein sequence ID" value="CAK7212006.1"/>
    <property type="molecule type" value="Genomic_DNA"/>
</dbReference>
<evidence type="ECO:0000313" key="1">
    <source>
        <dbReference type="EMBL" id="CAK7212006.1"/>
    </source>
</evidence>
<name>A0ABP0AXL2_9PEZI</name>
<organism evidence="1 2">
    <name type="scientific">Sporothrix curviconia</name>
    <dbReference type="NCBI Taxonomy" id="1260050"/>
    <lineage>
        <taxon>Eukaryota</taxon>
        <taxon>Fungi</taxon>
        <taxon>Dikarya</taxon>
        <taxon>Ascomycota</taxon>
        <taxon>Pezizomycotina</taxon>
        <taxon>Sordariomycetes</taxon>
        <taxon>Sordariomycetidae</taxon>
        <taxon>Ophiostomatales</taxon>
        <taxon>Ophiostomataceae</taxon>
        <taxon>Sporothrix</taxon>
    </lineage>
</organism>
<reference evidence="1 2" key="1">
    <citation type="submission" date="2024-01" db="EMBL/GenBank/DDBJ databases">
        <authorList>
            <person name="Allen C."/>
            <person name="Tagirdzhanova G."/>
        </authorList>
    </citation>
    <scope>NUCLEOTIDE SEQUENCE [LARGE SCALE GENOMIC DNA]</scope>
</reference>
<accession>A0ABP0AXL2</accession>
<sequence length="241" mass="26950">MAQTRLFASWNEPLVPLTDKQLQAAADSLEYANAHELFLALETDDHLQYHHSVAADEQRRIPAVERSLAENHLPALVIPSTKVDELWTVPRRVASVLETVCRALDDDELKVCEEAVVNDGVGLAGSRRPAHLKIEPPLLHTDPDADCAELQRCGDAARSCGEECVRQHGISHNTSEEDDLFMIPRDAAEYAAQLEENIRTETMTVSEQAIRSLVSLMSSMEWTEKDQAVFWDEQLTVPTHC</sequence>
<evidence type="ECO:0000313" key="2">
    <source>
        <dbReference type="Proteomes" id="UP001642405"/>
    </source>
</evidence>
<protein>
    <submittedName>
        <fullName evidence="1">Uncharacterized protein</fullName>
    </submittedName>
</protein>
<dbReference type="Proteomes" id="UP001642405">
    <property type="component" value="Unassembled WGS sequence"/>
</dbReference>
<gene>
    <name evidence="1" type="ORF">SCUCBS95973_001316</name>
</gene>
<comment type="caution">
    <text evidence="1">The sequence shown here is derived from an EMBL/GenBank/DDBJ whole genome shotgun (WGS) entry which is preliminary data.</text>
</comment>